<evidence type="ECO:0000313" key="2">
    <source>
        <dbReference type="EMBL" id="MBY8886517.1"/>
    </source>
</evidence>
<reference evidence="2 3" key="1">
    <citation type="submission" date="2021-08" db="EMBL/GenBank/DDBJ databases">
        <title>Streptomyces sp. PTM05 isolated from lichen.</title>
        <authorList>
            <person name="Somphong A."/>
            <person name="Phongsopitanun W."/>
            <person name="Tanasupawat S."/>
        </authorList>
    </citation>
    <scope>NUCLEOTIDE SEQUENCE [LARGE SCALE GENOMIC DNA]</scope>
    <source>
        <strain evidence="2 3">Ptm05</strain>
    </source>
</reference>
<name>A0ABS7QXL4_9ACTN</name>
<dbReference type="EMBL" id="JAINVZ010000010">
    <property type="protein sequence ID" value="MBY8886517.1"/>
    <property type="molecule type" value="Genomic_DNA"/>
</dbReference>
<keyword evidence="1" id="KW-0812">Transmembrane</keyword>
<proteinExistence type="predicted"/>
<feature type="transmembrane region" description="Helical" evidence="1">
    <location>
        <begin position="197"/>
        <end position="215"/>
    </location>
</feature>
<gene>
    <name evidence="2" type="ORF">K7472_16825</name>
</gene>
<accession>A0ABS7QXL4</accession>
<sequence length="448" mass="46378">MPAPRRPVWAERAERLRSAATTEPGRLRLIAALLTALLLAFGTVAAWQTAQRGDAARAVATSSQPLSADAAEIYRSLADADTTAATGFLVGGAAPADVTNRYGTDVRTAAQLIAKAAAHNAGSPLGQAQVTLLSEQLPVYTGLVETARADNRQGLPLGGAYLRYANEQMAGTLLPAAQKLYRAETGSLGVDYAHAEAVPWAALALGAVTLAVLAWAQRRLYRRTRRVFNPGLLAGFTATAAALLWLAGGQLVARADLHDSWAHGARSLEVLNAARIDALQARGDENLTLVARGGDTQYETLYERETTDLAGPGPGGDGGLLGQALALADEDGGRAPVRAVAADVVTWRARHQVVRADDTKGDYDSAVAGAIGGTDSAGHLVSATTGQSFDAVDAGLRQALDHETGEFQRSAGAARDALDGVPQGAAALAALAVAGALVGVSRRLSEYR</sequence>
<protein>
    <recommendedName>
        <fullName evidence="4">Secreted protein</fullName>
    </recommendedName>
</protein>
<keyword evidence="3" id="KW-1185">Reference proteome</keyword>
<feature type="transmembrane region" description="Helical" evidence="1">
    <location>
        <begin position="227"/>
        <end position="247"/>
    </location>
</feature>
<organism evidence="2 3">
    <name type="scientific">Streptantibioticus parmotrematis</name>
    <dbReference type="NCBI Taxonomy" id="2873249"/>
    <lineage>
        <taxon>Bacteria</taxon>
        <taxon>Bacillati</taxon>
        <taxon>Actinomycetota</taxon>
        <taxon>Actinomycetes</taxon>
        <taxon>Kitasatosporales</taxon>
        <taxon>Streptomycetaceae</taxon>
        <taxon>Streptantibioticus</taxon>
    </lineage>
</organism>
<keyword evidence="1" id="KW-0472">Membrane</keyword>
<keyword evidence="1" id="KW-1133">Transmembrane helix</keyword>
<evidence type="ECO:0000313" key="3">
    <source>
        <dbReference type="Proteomes" id="UP001198565"/>
    </source>
</evidence>
<evidence type="ECO:0008006" key="4">
    <source>
        <dbReference type="Google" id="ProtNLM"/>
    </source>
</evidence>
<evidence type="ECO:0000256" key="1">
    <source>
        <dbReference type="SAM" id="Phobius"/>
    </source>
</evidence>
<dbReference type="Proteomes" id="UP001198565">
    <property type="component" value="Unassembled WGS sequence"/>
</dbReference>
<comment type="caution">
    <text evidence="2">The sequence shown here is derived from an EMBL/GenBank/DDBJ whole genome shotgun (WGS) entry which is preliminary data.</text>
</comment>